<keyword evidence="2" id="KW-0732">Signal</keyword>
<dbReference type="InterPro" id="IPR024079">
    <property type="entry name" value="MetalloPept_cat_dom_sf"/>
</dbReference>
<dbReference type="AlphaFoldDB" id="A0A2H1YEW8"/>
<dbReference type="EMBL" id="OENF01000010">
    <property type="protein sequence ID" value="SOS74013.1"/>
    <property type="molecule type" value="Genomic_DNA"/>
</dbReference>
<organism evidence="3 4">
    <name type="scientific">Tenacibaculum piscium</name>
    <dbReference type="NCBI Taxonomy" id="1458515"/>
    <lineage>
        <taxon>Bacteria</taxon>
        <taxon>Pseudomonadati</taxon>
        <taxon>Bacteroidota</taxon>
        <taxon>Flavobacteriia</taxon>
        <taxon>Flavobacteriales</taxon>
        <taxon>Flavobacteriaceae</taxon>
        <taxon>Tenacibaculum</taxon>
    </lineage>
</organism>
<keyword evidence="4" id="KW-1185">Reference proteome</keyword>
<sequence>MKKLLLLLISSLTILIIFSCSEDTIINKAEESEISETNKVDESETSETDKTDESETSETDKTLSNEQLEFMQEYKTIVDDLKWTKEIAIFLDGNITKEYKKIVNEVLDTYNPLFSDGTKIKLVKTAKESNVHLYNATKNELASFWSDIYSYVGGAIGYGTTSWSSSSYGGEKIINEGRIWVETGSDISLLFHELGHVLGLGHSSQKYCTTSVMCGVPSAKTLSAFDKAMIQIRYHSDVKSDTSFDEMKPIIEKLLLTKEVVIKK</sequence>
<evidence type="ECO:0000256" key="1">
    <source>
        <dbReference type="SAM" id="MobiDB-lite"/>
    </source>
</evidence>
<evidence type="ECO:0000256" key="2">
    <source>
        <dbReference type="SAM" id="SignalP"/>
    </source>
</evidence>
<dbReference type="OrthoDB" id="1439291at2"/>
<feature type="region of interest" description="Disordered" evidence="1">
    <location>
        <begin position="34"/>
        <end position="63"/>
    </location>
</feature>
<proteinExistence type="predicted"/>
<evidence type="ECO:0008006" key="5">
    <source>
        <dbReference type="Google" id="ProtNLM"/>
    </source>
</evidence>
<gene>
    <name evidence="3" type="ORF">TNO020_180042</name>
</gene>
<name>A0A2H1YEW8_9FLAO</name>
<reference evidence="4" key="1">
    <citation type="submission" date="2017-11" db="EMBL/GenBank/DDBJ databases">
        <authorList>
            <person name="Duchaud E."/>
        </authorList>
    </citation>
    <scope>NUCLEOTIDE SEQUENCE [LARGE SCALE GENOMIC DNA]</scope>
    <source>
        <strain evidence="4">Tenacibaculum sp. TNO020</strain>
    </source>
</reference>
<dbReference type="PROSITE" id="PS51257">
    <property type="entry name" value="PROKAR_LIPOPROTEIN"/>
    <property type="match status" value="1"/>
</dbReference>
<dbReference type="Gene3D" id="3.40.390.10">
    <property type="entry name" value="Collagenase (Catalytic Domain)"/>
    <property type="match status" value="1"/>
</dbReference>
<feature type="signal peptide" evidence="2">
    <location>
        <begin position="1"/>
        <end position="22"/>
    </location>
</feature>
<dbReference type="Proteomes" id="UP000234211">
    <property type="component" value="Unassembled WGS sequence"/>
</dbReference>
<dbReference type="SUPFAM" id="SSF55486">
    <property type="entry name" value="Metalloproteases ('zincins'), catalytic domain"/>
    <property type="match status" value="1"/>
</dbReference>
<protein>
    <recommendedName>
        <fullName evidence="5">Peptidase M10 metallopeptidase domain-containing protein</fullName>
    </recommendedName>
</protein>
<evidence type="ECO:0000313" key="3">
    <source>
        <dbReference type="EMBL" id="SOS74013.1"/>
    </source>
</evidence>
<dbReference type="RefSeq" id="WP_101916533.1">
    <property type="nucleotide sequence ID" value="NZ_JAFMUR010000003.1"/>
</dbReference>
<feature type="chain" id="PRO_5013964329" description="Peptidase M10 metallopeptidase domain-containing protein" evidence="2">
    <location>
        <begin position="23"/>
        <end position="264"/>
    </location>
</feature>
<accession>A0A2H1YEW8</accession>
<evidence type="ECO:0000313" key="4">
    <source>
        <dbReference type="Proteomes" id="UP000234211"/>
    </source>
</evidence>
<dbReference type="GO" id="GO:0008237">
    <property type="term" value="F:metallopeptidase activity"/>
    <property type="evidence" value="ECO:0007669"/>
    <property type="project" value="InterPro"/>
</dbReference>